<proteinExistence type="predicted"/>
<dbReference type="InterPro" id="IPR027417">
    <property type="entry name" value="P-loop_NTPase"/>
</dbReference>
<reference evidence="1" key="2">
    <citation type="journal article" date="2022" name="BMC Genomics">
        <title>Comparative genome analysis of mycobacteria focusing on tRNA and non-coding RNA.</title>
        <authorList>
            <person name="Behra P.R.K."/>
            <person name="Pettersson B.M.F."/>
            <person name="Ramesh M."/>
            <person name="Das S."/>
            <person name="Dasgupta S."/>
            <person name="Kirsebom L.A."/>
        </authorList>
    </citation>
    <scope>NUCLEOTIDE SEQUENCE</scope>
    <source>
        <strain evidence="1">CCUG 55640</strain>
    </source>
</reference>
<comment type="caution">
    <text evidence="1">The sequence shown here is derived from an EMBL/GenBank/DDBJ whole genome shotgun (WGS) entry which is preliminary data.</text>
</comment>
<sequence length="294" mass="35128">MKPTANVKTIPRTKQIARMKWTLNPVLAWRRTRGRFRDPLFVYQMGKVGSTTIEETLEARYRYYHLHNRADFSSKYEPYRVSRRTRGAEYFDIITAVRDPLARKISCFFQHLAVHPVVNPVAEYPFCFESVEAAQNAGMDELIARFHAFDDGVREATEWFDRHFEPATGIRIYDHGFDPEKGWQIFREAKWRVLVLRFEDIKKNYLDALNEFVVERYGEPSRVDRLWPANLSSRKWYFDLMHEFRQNIRFSETDIDAAYNTPYARYFYSDQELTNMRSKWRRVSTSSASVDRNH</sequence>
<dbReference type="AlphaFoldDB" id="A0AA41XUT5"/>
<dbReference type="Proteomes" id="UP001141650">
    <property type="component" value="Unassembled WGS sequence"/>
</dbReference>
<evidence type="ECO:0000313" key="1">
    <source>
        <dbReference type="EMBL" id="MCV7382207.1"/>
    </source>
</evidence>
<name>A0AA41XUT5_9MYCO</name>
<dbReference type="RefSeq" id="WP_142276579.1">
    <property type="nucleotide sequence ID" value="NZ_JACKVH010000032.1"/>
</dbReference>
<organism evidence="1 2">
    <name type="scientific">Mycobacterium alsense</name>
    <dbReference type="NCBI Taxonomy" id="324058"/>
    <lineage>
        <taxon>Bacteria</taxon>
        <taxon>Bacillati</taxon>
        <taxon>Actinomycetota</taxon>
        <taxon>Actinomycetes</taxon>
        <taxon>Mycobacteriales</taxon>
        <taxon>Mycobacteriaceae</taxon>
        <taxon>Mycobacterium</taxon>
    </lineage>
</organism>
<dbReference type="InterPro" id="IPR018831">
    <property type="entry name" value="Uncharacterised_NKWYS"/>
</dbReference>
<gene>
    <name evidence="1" type="ORF">H7K38_26695</name>
</gene>
<evidence type="ECO:0000313" key="2">
    <source>
        <dbReference type="Proteomes" id="UP001141650"/>
    </source>
</evidence>
<dbReference type="EMBL" id="JACKVH010000032">
    <property type="protein sequence ID" value="MCV7382207.1"/>
    <property type="molecule type" value="Genomic_DNA"/>
</dbReference>
<dbReference type="SUPFAM" id="SSF52540">
    <property type="entry name" value="P-loop containing nucleoside triphosphate hydrolases"/>
    <property type="match status" value="1"/>
</dbReference>
<dbReference type="Pfam" id="PF10364">
    <property type="entry name" value="NKWYS"/>
    <property type="match status" value="1"/>
</dbReference>
<reference evidence="1" key="1">
    <citation type="submission" date="2020-07" db="EMBL/GenBank/DDBJ databases">
        <authorList>
            <person name="Pettersson B.M.F."/>
            <person name="Behra P.R.K."/>
            <person name="Ramesh M."/>
            <person name="Das S."/>
            <person name="Dasgupta S."/>
            <person name="Kirsebom L.A."/>
        </authorList>
    </citation>
    <scope>NUCLEOTIDE SEQUENCE</scope>
    <source>
        <strain evidence="1">CCUG 55640</strain>
    </source>
</reference>
<accession>A0AA41XUT5</accession>
<protein>
    <submittedName>
        <fullName evidence="1">Uncharacterized protein</fullName>
    </submittedName>
</protein>